<accession>A0A2W7R2J2</accession>
<evidence type="ECO:0000313" key="2">
    <source>
        <dbReference type="Proteomes" id="UP000249538"/>
    </source>
</evidence>
<proteinExistence type="predicted"/>
<evidence type="ECO:0000313" key="1">
    <source>
        <dbReference type="EMBL" id="PZX48349.1"/>
    </source>
</evidence>
<comment type="caution">
    <text evidence="1">The sequence shown here is derived from an EMBL/GenBank/DDBJ whole genome shotgun (WGS) entry which is preliminary data.</text>
</comment>
<dbReference type="AlphaFoldDB" id="A0A2W7R2J2"/>
<organism evidence="1 2">
    <name type="scientific">Cereibacter changlensis</name>
    <dbReference type="NCBI Taxonomy" id="402884"/>
    <lineage>
        <taxon>Bacteria</taxon>
        <taxon>Pseudomonadati</taxon>
        <taxon>Pseudomonadota</taxon>
        <taxon>Alphaproteobacteria</taxon>
        <taxon>Rhodobacterales</taxon>
        <taxon>Paracoccaceae</taxon>
        <taxon>Cereibacter</taxon>
    </lineage>
</organism>
<dbReference type="RefSeq" id="WP_170139745.1">
    <property type="nucleotide sequence ID" value="NZ_QKZS01000026.1"/>
</dbReference>
<reference evidence="1 2" key="1">
    <citation type="submission" date="2018-06" db="EMBL/GenBank/DDBJ databases">
        <title>Genomic Encyclopedia of Archaeal and Bacterial Type Strains, Phase II (KMG-II): from individual species to whole genera.</title>
        <authorList>
            <person name="Goeker M."/>
        </authorList>
    </citation>
    <scope>NUCLEOTIDE SEQUENCE [LARGE SCALE GENOMIC DNA]</scope>
    <source>
        <strain evidence="1 2">DSM 18774</strain>
    </source>
</reference>
<dbReference type="EMBL" id="QKZS01000026">
    <property type="protein sequence ID" value="PZX48349.1"/>
    <property type="molecule type" value="Genomic_DNA"/>
</dbReference>
<sequence>MSGPASEKLPFVDIDQALEEQGRLRHLRSPEEVDLLRMIYDALMQAPPGPLAEAGTAA</sequence>
<protein>
    <submittedName>
        <fullName evidence="1">Uncharacterized protein</fullName>
    </submittedName>
</protein>
<dbReference type="Proteomes" id="UP000249538">
    <property type="component" value="Unassembled WGS sequence"/>
</dbReference>
<name>A0A2W7R2J2_9RHOB</name>
<gene>
    <name evidence="1" type="ORF">LX76_04339</name>
</gene>